<comment type="caution">
    <text evidence="3">The sequence shown here is derived from an EMBL/GenBank/DDBJ whole genome shotgun (WGS) entry which is preliminary data.</text>
</comment>
<dbReference type="InterPro" id="IPR008969">
    <property type="entry name" value="CarboxyPept-like_regulatory"/>
</dbReference>
<evidence type="ECO:0000256" key="1">
    <source>
        <dbReference type="SAM" id="MobiDB-lite"/>
    </source>
</evidence>
<feature type="domain" description="TonB-dependent receptor plug" evidence="2">
    <location>
        <begin position="115"/>
        <end position="186"/>
    </location>
</feature>
<reference evidence="3" key="1">
    <citation type="journal article" date="2013" name="Environ. Microbiol.">
        <title>Microbiota from the distal guts of lean and obese adolescents exhibit partial functional redundancy besides clear differences in community structure.</title>
        <authorList>
            <person name="Ferrer M."/>
            <person name="Ruiz A."/>
            <person name="Lanza F."/>
            <person name="Haange S.B."/>
            <person name="Oberbach A."/>
            <person name="Till H."/>
            <person name="Bargiela R."/>
            <person name="Campoy C."/>
            <person name="Segura M.T."/>
            <person name="Richter M."/>
            <person name="von Bergen M."/>
            <person name="Seifert J."/>
            <person name="Suarez A."/>
        </authorList>
    </citation>
    <scope>NUCLEOTIDE SEQUENCE</scope>
</reference>
<organism evidence="3">
    <name type="scientific">human gut metagenome</name>
    <dbReference type="NCBI Taxonomy" id="408170"/>
    <lineage>
        <taxon>unclassified sequences</taxon>
        <taxon>metagenomes</taxon>
        <taxon>organismal metagenomes</taxon>
    </lineage>
</organism>
<sequence length="186" mass="19609">MSVGSVYASEDTPSVLSTNQSEKKTVKGNVMDEYGQPLVGVAVQVKGTSLGVVTDLDGNFSFSIPVDSRALLFSYLGMKTQEVSANKSNYKIVMVEDATQMEEVVVIGYGSQSREKITTSVTKLDKEALKNVPYANAASALQGTVSGVRVQSISGQPGAEPRIIVRGGTSINNPNGATPLYIIDGV</sequence>
<keyword evidence="3" id="KW-0675">Receptor</keyword>
<dbReference type="AlphaFoldDB" id="K1UPF8"/>
<gene>
    <name evidence="3" type="ORF">LEA_01806</name>
</gene>
<name>K1UPF8_9ZZZZ</name>
<accession>K1UPF8</accession>
<dbReference type="SUPFAM" id="SSF49464">
    <property type="entry name" value="Carboxypeptidase regulatory domain-like"/>
    <property type="match status" value="1"/>
</dbReference>
<feature type="region of interest" description="Disordered" evidence="1">
    <location>
        <begin position="1"/>
        <end position="23"/>
    </location>
</feature>
<feature type="compositionally biased region" description="Polar residues" evidence="1">
    <location>
        <begin position="11"/>
        <end position="20"/>
    </location>
</feature>
<proteinExistence type="predicted"/>
<dbReference type="SUPFAM" id="SSF56935">
    <property type="entry name" value="Porins"/>
    <property type="match status" value="1"/>
</dbReference>
<dbReference type="FunFam" id="2.60.40.1120:FF:000003">
    <property type="entry name" value="Outer membrane protein Omp121"/>
    <property type="match status" value="1"/>
</dbReference>
<dbReference type="InterPro" id="IPR012910">
    <property type="entry name" value="Plug_dom"/>
</dbReference>
<dbReference type="InterPro" id="IPR037066">
    <property type="entry name" value="Plug_dom_sf"/>
</dbReference>
<feature type="non-terminal residue" evidence="3">
    <location>
        <position position="186"/>
    </location>
</feature>
<dbReference type="InterPro" id="IPR039426">
    <property type="entry name" value="TonB-dep_rcpt-like"/>
</dbReference>
<dbReference type="Gene3D" id="2.60.40.1120">
    <property type="entry name" value="Carboxypeptidase-like, regulatory domain"/>
    <property type="match status" value="1"/>
</dbReference>
<dbReference type="EMBL" id="AJWY01001261">
    <property type="protein sequence ID" value="EKC80040.1"/>
    <property type="molecule type" value="Genomic_DNA"/>
</dbReference>
<dbReference type="Pfam" id="PF07715">
    <property type="entry name" value="Plug"/>
    <property type="match status" value="1"/>
</dbReference>
<evidence type="ECO:0000313" key="3">
    <source>
        <dbReference type="EMBL" id="EKC80040.1"/>
    </source>
</evidence>
<dbReference type="Gene3D" id="2.170.130.10">
    <property type="entry name" value="TonB-dependent receptor, plug domain"/>
    <property type="match status" value="1"/>
</dbReference>
<dbReference type="PROSITE" id="PS52016">
    <property type="entry name" value="TONB_DEPENDENT_REC_3"/>
    <property type="match status" value="1"/>
</dbReference>
<dbReference type="Pfam" id="PF13715">
    <property type="entry name" value="CarbopepD_reg_2"/>
    <property type="match status" value="1"/>
</dbReference>
<protein>
    <submittedName>
        <fullName evidence="3">Protein containing TonB-dependent receptor, plug domain protein</fullName>
    </submittedName>
</protein>
<evidence type="ECO:0000259" key="2">
    <source>
        <dbReference type="Pfam" id="PF07715"/>
    </source>
</evidence>